<evidence type="ECO:0000313" key="2">
    <source>
        <dbReference type="Proteomes" id="UP000831701"/>
    </source>
</evidence>
<keyword evidence="2" id="KW-1185">Reference proteome</keyword>
<gene>
    <name evidence="1" type="ORF">L3Q82_007883</name>
</gene>
<evidence type="ECO:0000313" key="1">
    <source>
        <dbReference type="EMBL" id="KAI3368158.1"/>
    </source>
</evidence>
<proteinExistence type="predicted"/>
<dbReference type="EMBL" id="CM041538">
    <property type="protein sequence ID" value="KAI3368158.1"/>
    <property type="molecule type" value="Genomic_DNA"/>
</dbReference>
<sequence>MQVTLYEKGNDTHGLTGKTSEVRPGGPERRRQARGRWRGLEAAEESAAAAADELELRYKLHSSRDVEVLGSRVTNLADGRLHTVTIRRLADTVSVQIDQNAREDFNLTSDVEFNSIKSLVPGQSAGCHSAFVSTGPSLGQSFHSTKTSVHEESNELDADLAGLASLGFTGCLSTVRFNSISPLKAALLHPDSPVIVTGHLAQSSCGSSSPANPYAAETTHSLSDQPGSVDPGQPLVNAIRSDSALIGGVIAVAIFVTVSALAIMARFICSRKETYRNQEVKAAQPEDSHEFPFSSQADPQSAPCENQKEYFI</sequence>
<accession>A0ACB8WL18</accession>
<dbReference type="Proteomes" id="UP000831701">
    <property type="component" value="Chromosome 8"/>
</dbReference>
<comment type="caution">
    <text evidence="1">The sequence shown here is derived from an EMBL/GenBank/DDBJ whole genome shotgun (WGS) entry which is preliminary data.</text>
</comment>
<protein>
    <submittedName>
        <fullName evidence="1">Uncharacterized protein</fullName>
    </submittedName>
</protein>
<organism evidence="1 2">
    <name type="scientific">Scortum barcoo</name>
    <name type="common">barcoo grunter</name>
    <dbReference type="NCBI Taxonomy" id="214431"/>
    <lineage>
        <taxon>Eukaryota</taxon>
        <taxon>Metazoa</taxon>
        <taxon>Chordata</taxon>
        <taxon>Craniata</taxon>
        <taxon>Vertebrata</taxon>
        <taxon>Euteleostomi</taxon>
        <taxon>Actinopterygii</taxon>
        <taxon>Neopterygii</taxon>
        <taxon>Teleostei</taxon>
        <taxon>Neoteleostei</taxon>
        <taxon>Acanthomorphata</taxon>
        <taxon>Eupercaria</taxon>
        <taxon>Centrarchiformes</taxon>
        <taxon>Terapontoidei</taxon>
        <taxon>Terapontidae</taxon>
        <taxon>Scortum</taxon>
    </lineage>
</organism>
<name>A0ACB8WL18_9TELE</name>
<reference evidence="1" key="1">
    <citation type="submission" date="2022-04" db="EMBL/GenBank/DDBJ databases">
        <title>Jade perch genome.</title>
        <authorList>
            <person name="Chao B."/>
        </authorList>
    </citation>
    <scope>NUCLEOTIDE SEQUENCE</scope>
    <source>
        <strain evidence="1">CB-2022</strain>
    </source>
</reference>